<name>A0A853BXJ6_9ACTN</name>
<sequence>MDRSPEGVFRRMLELLMAKDMEGIAALWAPDGTAAFPFAEAGAPVRLSGREAVRAYLAGYPGVYDVTGIPAVRVHRTEDPATVVAEFSAEGRAVRTGAPYRMDYIAVVTVRDGLIAEYRDYWSPVQAARASGSLAALRKGLEA</sequence>
<feature type="domain" description="SnoaL-like" evidence="1">
    <location>
        <begin position="10"/>
        <end position="118"/>
    </location>
</feature>
<evidence type="ECO:0000259" key="1">
    <source>
        <dbReference type="Pfam" id="PF12680"/>
    </source>
</evidence>
<dbReference type="AlphaFoldDB" id="A0A853BXJ6"/>
<comment type="caution">
    <text evidence="2">The sequence shown here is derived from an EMBL/GenBank/DDBJ whole genome shotgun (WGS) entry which is preliminary data.</text>
</comment>
<dbReference type="Pfam" id="PF12680">
    <property type="entry name" value="SnoaL_2"/>
    <property type="match status" value="1"/>
</dbReference>
<dbReference type="Gene3D" id="3.10.450.50">
    <property type="match status" value="1"/>
</dbReference>
<dbReference type="InterPro" id="IPR032710">
    <property type="entry name" value="NTF2-like_dom_sf"/>
</dbReference>
<proteinExistence type="predicted"/>
<dbReference type="InterPro" id="IPR037401">
    <property type="entry name" value="SnoaL-like"/>
</dbReference>
<reference evidence="2 3" key="1">
    <citation type="submission" date="2020-07" db="EMBL/GenBank/DDBJ databases">
        <title>Sequencing the genomes of 1000 actinobacteria strains.</title>
        <authorList>
            <person name="Klenk H.-P."/>
        </authorList>
    </citation>
    <scope>NUCLEOTIDE SEQUENCE [LARGE SCALE GENOMIC DNA]</scope>
    <source>
        <strain evidence="2 3">DSM 45927</strain>
    </source>
</reference>
<dbReference type="EMBL" id="JACCFO010000001">
    <property type="protein sequence ID" value="NYI99187.1"/>
    <property type="molecule type" value="Genomic_DNA"/>
</dbReference>
<accession>A0A853BXJ6</accession>
<gene>
    <name evidence="2" type="ORF">HNR12_005464</name>
</gene>
<dbReference type="RefSeq" id="WP_179770212.1">
    <property type="nucleotide sequence ID" value="NZ_JACCFO010000001.1"/>
</dbReference>
<dbReference type="SUPFAM" id="SSF54427">
    <property type="entry name" value="NTF2-like"/>
    <property type="match status" value="1"/>
</dbReference>
<evidence type="ECO:0000313" key="2">
    <source>
        <dbReference type="EMBL" id="NYI99187.1"/>
    </source>
</evidence>
<keyword evidence="3" id="KW-1185">Reference proteome</keyword>
<dbReference type="Proteomes" id="UP000575985">
    <property type="component" value="Unassembled WGS sequence"/>
</dbReference>
<organism evidence="2 3">
    <name type="scientific">Streptomonospora nanhaiensis</name>
    <dbReference type="NCBI Taxonomy" id="1323731"/>
    <lineage>
        <taxon>Bacteria</taxon>
        <taxon>Bacillati</taxon>
        <taxon>Actinomycetota</taxon>
        <taxon>Actinomycetes</taxon>
        <taxon>Streptosporangiales</taxon>
        <taxon>Nocardiopsidaceae</taxon>
        <taxon>Streptomonospora</taxon>
    </lineage>
</organism>
<evidence type="ECO:0000313" key="3">
    <source>
        <dbReference type="Proteomes" id="UP000575985"/>
    </source>
</evidence>
<protein>
    <recommendedName>
        <fullName evidence="1">SnoaL-like domain-containing protein</fullName>
    </recommendedName>
</protein>